<proteinExistence type="predicted"/>
<dbReference type="EMBL" id="JBFXLU010000002">
    <property type="protein sequence ID" value="KAL2858016.1"/>
    <property type="molecule type" value="Genomic_DNA"/>
</dbReference>
<evidence type="ECO:0000313" key="2">
    <source>
        <dbReference type="Proteomes" id="UP001610446"/>
    </source>
</evidence>
<protein>
    <submittedName>
        <fullName evidence="1">Uncharacterized protein</fullName>
    </submittedName>
</protein>
<reference evidence="1 2" key="1">
    <citation type="submission" date="2024-07" db="EMBL/GenBank/DDBJ databases">
        <title>Section-level genome sequencing and comparative genomics of Aspergillus sections Usti and Cavernicolus.</title>
        <authorList>
            <consortium name="Lawrence Berkeley National Laboratory"/>
            <person name="Nybo J.L."/>
            <person name="Vesth T.C."/>
            <person name="Theobald S."/>
            <person name="Frisvad J.C."/>
            <person name="Larsen T.O."/>
            <person name="Kjaerboelling I."/>
            <person name="Rothschild-Mancinelli K."/>
            <person name="Lyhne E.K."/>
            <person name="Kogle M.E."/>
            <person name="Barry K."/>
            <person name="Clum A."/>
            <person name="Na H."/>
            <person name="Ledsgaard L."/>
            <person name="Lin J."/>
            <person name="Lipzen A."/>
            <person name="Kuo A."/>
            <person name="Riley R."/>
            <person name="Mondo S."/>
            <person name="Labutti K."/>
            <person name="Haridas S."/>
            <person name="Pangalinan J."/>
            <person name="Salamov A.A."/>
            <person name="Simmons B.A."/>
            <person name="Magnuson J.K."/>
            <person name="Chen J."/>
            <person name="Drula E."/>
            <person name="Henrissat B."/>
            <person name="Wiebenga A."/>
            <person name="Lubbers R.J."/>
            <person name="Gomes A.C."/>
            <person name="Makela M.R."/>
            <person name="Stajich J."/>
            <person name="Grigoriev I.V."/>
            <person name="Mortensen U.H."/>
            <person name="De Vries R.P."/>
            <person name="Baker S.E."/>
            <person name="Andersen M.R."/>
        </authorList>
    </citation>
    <scope>NUCLEOTIDE SEQUENCE [LARGE SCALE GENOMIC DNA]</scope>
    <source>
        <strain evidence="1 2">CBS 123904</strain>
    </source>
</reference>
<name>A0ABR4L0H5_9EURO</name>
<comment type="caution">
    <text evidence="1">The sequence shown here is derived from an EMBL/GenBank/DDBJ whole genome shotgun (WGS) entry which is preliminary data.</text>
</comment>
<evidence type="ECO:0000313" key="1">
    <source>
        <dbReference type="EMBL" id="KAL2858016.1"/>
    </source>
</evidence>
<accession>A0ABR4L0H5</accession>
<sequence>MKFKNQDELKAKNRHHPVAAYHFHITKSGEALISLYRKSNFLWWLPDPTVAHLAANDPILWLSTDSRLHFGSGPWPNLYPIKILNPNWLAKAVLTLLCRDGGASQTGWGMWYCMVQCLIEWENLAFEKGTQYFQPEYAVILLRKMCGKTLAERELFNNDNYFCVESKVPQ</sequence>
<organism evidence="1 2">
    <name type="scientific">Aspergillus pseudoustus</name>
    <dbReference type="NCBI Taxonomy" id="1810923"/>
    <lineage>
        <taxon>Eukaryota</taxon>
        <taxon>Fungi</taxon>
        <taxon>Dikarya</taxon>
        <taxon>Ascomycota</taxon>
        <taxon>Pezizomycotina</taxon>
        <taxon>Eurotiomycetes</taxon>
        <taxon>Eurotiomycetidae</taxon>
        <taxon>Eurotiales</taxon>
        <taxon>Aspergillaceae</taxon>
        <taxon>Aspergillus</taxon>
        <taxon>Aspergillus subgen. Nidulantes</taxon>
    </lineage>
</organism>
<keyword evidence="2" id="KW-1185">Reference proteome</keyword>
<gene>
    <name evidence="1" type="ORF">BJY01DRAFT_201760</name>
</gene>
<dbReference type="Proteomes" id="UP001610446">
    <property type="component" value="Unassembled WGS sequence"/>
</dbReference>